<dbReference type="AlphaFoldDB" id="A0AA88H3U6"/>
<organism evidence="1 2">
    <name type="scientific">Artemia franciscana</name>
    <name type="common">Brine shrimp</name>
    <name type="synonym">Artemia sanfranciscana</name>
    <dbReference type="NCBI Taxonomy" id="6661"/>
    <lineage>
        <taxon>Eukaryota</taxon>
        <taxon>Metazoa</taxon>
        <taxon>Ecdysozoa</taxon>
        <taxon>Arthropoda</taxon>
        <taxon>Crustacea</taxon>
        <taxon>Branchiopoda</taxon>
        <taxon>Anostraca</taxon>
        <taxon>Artemiidae</taxon>
        <taxon>Artemia</taxon>
    </lineage>
</organism>
<keyword evidence="2" id="KW-1185">Reference proteome</keyword>
<dbReference type="Proteomes" id="UP001187531">
    <property type="component" value="Unassembled WGS sequence"/>
</dbReference>
<evidence type="ECO:0000313" key="1">
    <source>
        <dbReference type="EMBL" id="KAK2702889.1"/>
    </source>
</evidence>
<protein>
    <submittedName>
        <fullName evidence="1">Uncharacterized protein</fullName>
    </submittedName>
</protein>
<gene>
    <name evidence="1" type="ORF">QYM36_018526</name>
</gene>
<dbReference type="EMBL" id="JAVRJZ010000139">
    <property type="protein sequence ID" value="KAK2702889.1"/>
    <property type="molecule type" value="Genomic_DNA"/>
</dbReference>
<comment type="caution">
    <text evidence="1">The sequence shown here is derived from an EMBL/GenBank/DDBJ whole genome shotgun (WGS) entry which is preliminary data.</text>
</comment>
<name>A0AA88H3U6_ARTSF</name>
<accession>A0AA88H3U6</accession>
<feature type="non-terminal residue" evidence="1">
    <location>
        <position position="84"/>
    </location>
</feature>
<evidence type="ECO:0000313" key="2">
    <source>
        <dbReference type="Proteomes" id="UP001187531"/>
    </source>
</evidence>
<sequence length="84" mass="9206">CTSIINRVAANGTETSAVKIGNHPEDFLMTEIYGSLTNISTKNNKDLLKKNGTGVLSPPLIFQQKVPQLKKTTPTMKMYHEGSN</sequence>
<reference evidence="1" key="1">
    <citation type="submission" date="2023-07" db="EMBL/GenBank/DDBJ databases">
        <title>Chromosome-level genome assembly of Artemia franciscana.</title>
        <authorList>
            <person name="Jo E."/>
        </authorList>
    </citation>
    <scope>NUCLEOTIDE SEQUENCE</scope>
    <source>
        <tissue evidence="1">Whole body</tissue>
    </source>
</reference>
<proteinExistence type="predicted"/>